<sequence>MEKISAHTNALNWFEIPVIDTARAKKFYESIFDIKMDTQDMMDMEMTFFPFDMQSQNGKVSGALVKSDMHKPGLEGTIVYLNANPTIQTVIDKIEPAGGKVVMPKTLINEQVGYMAFFIDPEGNRMALHAGG</sequence>
<organism evidence="2 3">
    <name type="scientific">Candidatus Pedobacter colombiensis</name>
    <dbReference type="NCBI Taxonomy" id="3121371"/>
    <lineage>
        <taxon>Bacteria</taxon>
        <taxon>Pseudomonadati</taxon>
        <taxon>Bacteroidota</taxon>
        <taxon>Sphingobacteriia</taxon>
        <taxon>Sphingobacteriales</taxon>
        <taxon>Sphingobacteriaceae</taxon>
        <taxon>Pedobacter</taxon>
    </lineage>
</organism>
<dbReference type="PROSITE" id="PS51819">
    <property type="entry name" value="VOC"/>
    <property type="match status" value="1"/>
</dbReference>
<dbReference type="PANTHER" id="PTHR33993:SF2">
    <property type="entry name" value="VOC DOMAIN-CONTAINING PROTEIN"/>
    <property type="match status" value="1"/>
</dbReference>
<dbReference type="SUPFAM" id="SSF54593">
    <property type="entry name" value="Glyoxalase/Bleomycin resistance protein/Dihydroxybiphenyl dioxygenase"/>
    <property type="match status" value="1"/>
</dbReference>
<gene>
    <name evidence="2" type="ORF">P0Y49_11185</name>
</gene>
<dbReference type="PANTHER" id="PTHR33993">
    <property type="entry name" value="GLYOXALASE-RELATED"/>
    <property type="match status" value="1"/>
</dbReference>
<evidence type="ECO:0000313" key="2">
    <source>
        <dbReference type="EMBL" id="WEK21698.1"/>
    </source>
</evidence>
<dbReference type="Proteomes" id="UP001214530">
    <property type="component" value="Chromosome"/>
</dbReference>
<dbReference type="EMBL" id="CP119313">
    <property type="protein sequence ID" value="WEK21698.1"/>
    <property type="molecule type" value="Genomic_DNA"/>
</dbReference>
<dbReference type="Gene3D" id="3.10.180.10">
    <property type="entry name" value="2,3-Dihydroxybiphenyl 1,2-Dioxygenase, domain 1"/>
    <property type="match status" value="1"/>
</dbReference>
<accession>A0AAJ5WA74</accession>
<dbReference type="InterPro" id="IPR029068">
    <property type="entry name" value="Glyas_Bleomycin-R_OHBP_Dase"/>
</dbReference>
<dbReference type="AlphaFoldDB" id="A0AAJ5WA74"/>
<feature type="domain" description="VOC" evidence="1">
    <location>
        <begin position="10"/>
        <end position="131"/>
    </location>
</feature>
<dbReference type="InterPro" id="IPR052164">
    <property type="entry name" value="Anthracycline_SecMetBiosynth"/>
</dbReference>
<proteinExistence type="predicted"/>
<dbReference type="InterPro" id="IPR037523">
    <property type="entry name" value="VOC_core"/>
</dbReference>
<evidence type="ECO:0000259" key="1">
    <source>
        <dbReference type="PROSITE" id="PS51819"/>
    </source>
</evidence>
<reference evidence="2" key="1">
    <citation type="submission" date="2023-03" db="EMBL/GenBank/DDBJ databases">
        <title>Andean soil-derived lignocellulolytic bacterial consortium as a source of novel taxa and putative plastic-active enzymes.</title>
        <authorList>
            <person name="Diaz-Garcia L."/>
            <person name="Chuvochina M."/>
            <person name="Feuerriegel G."/>
            <person name="Bunk B."/>
            <person name="Sproer C."/>
            <person name="Streit W.R."/>
            <person name="Rodriguez L.M."/>
            <person name="Overmann J."/>
            <person name="Jimenez D.J."/>
        </authorList>
    </citation>
    <scope>NUCLEOTIDE SEQUENCE</scope>
    <source>
        <strain evidence="2">MAG 3858</strain>
    </source>
</reference>
<evidence type="ECO:0000313" key="3">
    <source>
        <dbReference type="Proteomes" id="UP001214530"/>
    </source>
</evidence>
<dbReference type="Pfam" id="PF00903">
    <property type="entry name" value="Glyoxalase"/>
    <property type="match status" value="1"/>
</dbReference>
<dbReference type="CDD" id="cd07247">
    <property type="entry name" value="SgaA_N_like"/>
    <property type="match status" value="1"/>
</dbReference>
<dbReference type="InterPro" id="IPR004360">
    <property type="entry name" value="Glyas_Fos-R_dOase_dom"/>
</dbReference>
<protein>
    <submittedName>
        <fullName evidence="2">VOC family protein</fullName>
    </submittedName>
</protein>
<name>A0AAJ5WA74_9SPHI</name>